<feature type="transmembrane region" description="Helical" evidence="1">
    <location>
        <begin position="41"/>
        <end position="61"/>
    </location>
</feature>
<dbReference type="Proteomes" id="UP000782705">
    <property type="component" value="Unassembled WGS sequence"/>
</dbReference>
<protein>
    <submittedName>
        <fullName evidence="2">Uncharacterized protein</fullName>
    </submittedName>
</protein>
<accession>A0ABQ6YZ40</accession>
<organism evidence="2 3">
    <name type="scientific">Candidatus Enterococcus willemsii</name>
    <dbReference type="NCBI Taxonomy" id="1857215"/>
    <lineage>
        <taxon>Bacteria</taxon>
        <taxon>Bacillati</taxon>
        <taxon>Bacillota</taxon>
        <taxon>Bacilli</taxon>
        <taxon>Lactobacillales</taxon>
        <taxon>Enterococcaceae</taxon>
        <taxon>Enterococcus</taxon>
    </lineage>
</organism>
<evidence type="ECO:0000256" key="1">
    <source>
        <dbReference type="SAM" id="Phobius"/>
    </source>
</evidence>
<name>A0ABQ6YZ40_9ENTE</name>
<keyword evidence="3" id="KW-1185">Reference proteome</keyword>
<keyword evidence="1" id="KW-0472">Membrane</keyword>
<evidence type="ECO:0000313" key="2">
    <source>
        <dbReference type="EMBL" id="KAF1303723.1"/>
    </source>
</evidence>
<dbReference type="EMBL" id="MAEL01000038">
    <property type="protein sequence ID" value="KAF1303723.1"/>
    <property type="molecule type" value="Genomic_DNA"/>
</dbReference>
<reference evidence="2 3" key="1">
    <citation type="submission" date="2016-06" db="EMBL/GenBank/DDBJ databases">
        <title>Four novel species of enterococci isolated from chicken manure.</title>
        <authorList>
            <person name="Van Tyne D."/>
        </authorList>
    </citation>
    <scope>NUCLEOTIDE SEQUENCE [LARGE SCALE GENOMIC DNA]</scope>
    <source>
        <strain evidence="2 3">CU12B</strain>
    </source>
</reference>
<keyword evidence="1" id="KW-0812">Transmembrane</keyword>
<keyword evidence="1" id="KW-1133">Transmembrane helix</keyword>
<comment type="caution">
    <text evidence="2">The sequence shown here is derived from an EMBL/GenBank/DDBJ whole genome shotgun (WGS) entry which is preliminary data.</text>
</comment>
<sequence length="64" mass="7064">MSVVECIKSRISTISLPISGKNNVINGTQTEKVMTAAHKSWLFLIWWVWLATPTLINPPILTGG</sequence>
<gene>
    <name evidence="2" type="ORF">BAU17_11075</name>
</gene>
<proteinExistence type="predicted"/>
<evidence type="ECO:0000313" key="3">
    <source>
        <dbReference type="Proteomes" id="UP000782705"/>
    </source>
</evidence>